<dbReference type="GO" id="GO:0008270">
    <property type="term" value="F:zinc ion binding"/>
    <property type="evidence" value="ECO:0007669"/>
    <property type="project" value="UniProtKB-KW"/>
</dbReference>
<dbReference type="PROSITE" id="PS50089">
    <property type="entry name" value="ZF_RING_2"/>
    <property type="match status" value="1"/>
</dbReference>
<evidence type="ECO:0000256" key="1">
    <source>
        <dbReference type="ARBA" id="ARBA00022723"/>
    </source>
</evidence>
<organism evidence="8 9">
    <name type="scientific">Gymnopilus dilepis</name>
    <dbReference type="NCBI Taxonomy" id="231916"/>
    <lineage>
        <taxon>Eukaryota</taxon>
        <taxon>Fungi</taxon>
        <taxon>Dikarya</taxon>
        <taxon>Basidiomycota</taxon>
        <taxon>Agaricomycotina</taxon>
        <taxon>Agaricomycetes</taxon>
        <taxon>Agaricomycetidae</taxon>
        <taxon>Agaricales</taxon>
        <taxon>Agaricineae</taxon>
        <taxon>Hymenogastraceae</taxon>
        <taxon>Gymnopilus</taxon>
    </lineage>
</organism>
<dbReference type="OrthoDB" id="6105938at2759"/>
<keyword evidence="5" id="KW-0175">Coiled coil</keyword>
<dbReference type="STRING" id="231916.A0A409VL23"/>
<comment type="caution">
    <text evidence="8">The sequence shown here is derived from an EMBL/GenBank/DDBJ whole genome shotgun (WGS) entry which is preliminary data.</text>
</comment>
<feature type="region of interest" description="Disordered" evidence="6">
    <location>
        <begin position="232"/>
        <end position="251"/>
    </location>
</feature>
<keyword evidence="9" id="KW-1185">Reference proteome</keyword>
<feature type="compositionally biased region" description="Basic and acidic residues" evidence="6">
    <location>
        <begin position="550"/>
        <end position="566"/>
    </location>
</feature>
<feature type="compositionally biased region" description="Low complexity" evidence="6">
    <location>
        <begin position="589"/>
        <end position="612"/>
    </location>
</feature>
<feature type="compositionally biased region" description="Polar residues" evidence="6">
    <location>
        <begin position="536"/>
        <end position="548"/>
    </location>
</feature>
<dbReference type="InterPro" id="IPR013083">
    <property type="entry name" value="Znf_RING/FYVE/PHD"/>
</dbReference>
<keyword evidence="1" id="KW-0479">Metal-binding</keyword>
<dbReference type="InterPro" id="IPR001841">
    <property type="entry name" value="Znf_RING"/>
</dbReference>
<evidence type="ECO:0000313" key="9">
    <source>
        <dbReference type="Proteomes" id="UP000284706"/>
    </source>
</evidence>
<evidence type="ECO:0000256" key="6">
    <source>
        <dbReference type="SAM" id="MobiDB-lite"/>
    </source>
</evidence>
<dbReference type="AlphaFoldDB" id="A0A409VL23"/>
<feature type="compositionally biased region" description="Low complexity" evidence="6">
    <location>
        <begin position="484"/>
        <end position="495"/>
    </location>
</feature>
<dbReference type="InterPro" id="IPR017907">
    <property type="entry name" value="Znf_RING_CS"/>
</dbReference>
<feature type="compositionally biased region" description="Polar residues" evidence="6">
    <location>
        <begin position="411"/>
        <end position="424"/>
    </location>
</feature>
<dbReference type="Proteomes" id="UP000284706">
    <property type="component" value="Unassembled WGS sequence"/>
</dbReference>
<dbReference type="InParanoid" id="A0A409VL23"/>
<feature type="domain" description="RING-type" evidence="7">
    <location>
        <begin position="10"/>
        <end position="49"/>
    </location>
</feature>
<feature type="coiled-coil region" evidence="5">
    <location>
        <begin position="136"/>
        <end position="170"/>
    </location>
</feature>
<feature type="region of interest" description="Disordered" evidence="6">
    <location>
        <begin position="287"/>
        <end position="700"/>
    </location>
</feature>
<evidence type="ECO:0000256" key="5">
    <source>
        <dbReference type="SAM" id="Coils"/>
    </source>
</evidence>
<accession>A0A409VL23</accession>
<feature type="compositionally biased region" description="Low complexity" evidence="6">
    <location>
        <begin position="674"/>
        <end position="684"/>
    </location>
</feature>
<feature type="compositionally biased region" description="Polar residues" evidence="6">
    <location>
        <begin position="685"/>
        <end position="700"/>
    </location>
</feature>
<name>A0A409VL23_9AGAR</name>
<feature type="compositionally biased region" description="Polar residues" evidence="6">
    <location>
        <begin position="504"/>
        <end position="521"/>
    </location>
</feature>
<feature type="compositionally biased region" description="Low complexity" evidence="6">
    <location>
        <begin position="425"/>
        <end position="458"/>
    </location>
</feature>
<dbReference type="PROSITE" id="PS00518">
    <property type="entry name" value="ZF_RING_1"/>
    <property type="match status" value="1"/>
</dbReference>
<dbReference type="SMART" id="SM00184">
    <property type="entry name" value="RING"/>
    <property type="match status" value="1"/>
</dbReference>
<gene>
    <name evidence="8" type="ORF">CVT26_010005</name>
</gene>
<dbReference type="Gene3D" id="3.30.40.10">
    <property type="entry name" value="Zinc/RING finger domain, C3HC4 (zinc finger)"/>
    <property type="match status" value="1"/>
</dbReference>
<protein>
    <recommendedName>
        <fullName evidence="7">RING-type domain-containing protein</fullName>
    </recommendedName>
</protein>
<proteinExistence type="predicted"/>
<evidence type="ECO:0000256" key="3">
    <source>
        <dbReference type="ARBA" id="ARBA00022833"/>
    </source>
</evidence>
<sequence length="700" mass="76238">MLSPGPGSSCDICFELFDLERRAPTAIACGHIFCNSCIAQIHGVCSICRTPFDIRTCTKLRLDMEEPGCSSEDLKAAQKLQQKLSSIVQDGISEQPLRQLIQETKAFLHTQPRSLHKDLRSFSRMLSYLCEVKASLRSKTSEVDNLTEELTRIKDEKASLRKQVADLEESRRYERETALAVETSLRDHCTQSIEVYKTTLQYVSLPILYNKVAAENAELMLKLSNHLTSSKQAEARHSGSLTSSPASDSTFLSPAVDEKVLRRVGIQDPNMSYLISPLPQFTSLPSIAGSILPLPDLPEDEEDEEDTDDDEEDDEEITTPDSVHHPTQLLDSKEALRGPQVSPMPPPRPVTKVPHEPSGLSRTAPYREHYGRARSRSNPSHPTSRSQSRSQSPFGSNKSSTPPRTPPPRSNIITAQSQVTYQATSRESFSSSSATVPQQALRSRLQDLLSDSTTSASLPNMNSSYFPPSFLNREAGNARESRGSPPSRTDSSVSSNKTPIPLQHSPTDHFSQLLASGSQAGSKPGPSVSPIPPPQTYNGGPTRISTASAEAKKLEEERRRKREERNQIQSQEQLHHDKYHNDDDRDYWSKSSTSSASAAATLSASSSSASQAVRRDQQGYANPLNPNSSSSSGLKRGSSFSGGSGPYGKSSASTPSSGYESPLTHHARHPNSGAHATATKATTKSNSVPTLPSNSAGIFA</sequence>
<keyword evidence="2 4" id="KW-0863">Zinc-finger</keyword>
<keyword evidence="3" id="KW-0862">Zinc</keyword>
<dbReference type="EMBL" id="NHYE01005618">
    <property type="protein sequence ID" value="PPQ66916.1"/>
    <property type="molecule type" value="Genomic_DNA"/>
</dbReference>
<reference evidence="8 9" key="1">
    <citation type="journal article" date="2018" name="Evol. Lett.">
        <title>Horizontal gene cluster transfer increased hallucinogenic mushroom diversity.</title>
        <authorList>
            <person name="Reynolds H.T."/>
            <person name="Vijayakumar V."/>
            <person name="Gluck-Thaler E."/>
            <person name="Korotkin H.B."/>
            <person name="Matheny P.B."/>
            <person name="Slot J.C."/>
        </authorList>
    </citation>
    <scope>NUCLEOTIDE SEQUENCE [LARGE SCALE GENOMIC DNA]</scope>
    <source>
        <strain evidence="8 9">SRW20</strain>
    </source>
</reference>
<evidence type="ECO:0000256" key="4">
    <source>
        <dbReference type="PROSITE-ProRule" id="PRU00175"/>
    </source>
</evidence>
<feature type="compositionally biased region" description="Basic and acidic residues" evidence="6">
    <location>
        <begin position="573"/>
        <end position="588"/>
    </location>
</feature>
<feature type="compositionally biased region" description="Low complexity" evidence="6">
    <location>
        <begin position="628"/>
        <end position="639"/>
    </location>
</feature>
<evidence type="ECO:0000259" key="7">
    <source>
        <dbReference type="PROSITE" id="PS50089"/>
    </source>
</evidence>
<dbReference type="SUPFAM" id="SSF57850">
    <property type="entry name" value="RING/U-box"/>
    <property type="match status" value="1"/>
</dbReference>
<dbReference type="Pfam" id="PF14634">
    <property type="entry name" value="zf-RING_5"/>
    <property type="match status" value="1"/>
</dbReference>
<evidence type="ECO:0000313" key="8">
    <source>
        <dbReference type="EMBL" id="PPQ66916.1"/>
    </source>
</evidence>
<feature type="compositionally biased region" description="Acidic residues" evidence="6">
    <location>
        <begin position="297"/>
        <end position="318"/>
    </location>
</feature>
<feature type="compositionally biased region" description="Polar residues" evidence="6">
    <location>
        <begin position="239"/>
        <end position="251"/>
    </location>
</feature>
<evidence type="ECO:0000256" key="2">
    <source>
        <dbReference type="ARBA" id="ARBA00022771"/>
    </source>
</evidence>